<accession>A0A6A0AGR0</accession>
<organism evidence="1 2">
    <name type="scientific">Haematococcus lacustris</name>
    <name type="common">Green alga</name>
    <name type="synonym">Haematococcus pluvialis</name>
    <dbReference type="NCBI Taxonomy" id="44745"/>
    <lineage>
        <taxon>Eukaryota</taxon>
        <taxon>Viridiplantae</taxon>
        <taxon>Chlorophyta</taxon>
        <taxon>core chlorophytes</taxon>
        <taxon>Chlorophyceae</taxon>
        <taxon>CS clade</taxon>
        <taxon>Chlamydomonadales</taxon>
        <taxon>Haematococcaceae</taxon>
        <taxon>Haematococcus</taxon>
    </lineage>
</organism>
<gene>
    <name evidence="1" type="ORF">HaLaN_30244</name>
</gene>
<dbReference type="EMBL" id="BLLF01005477">
    <property type="protein sequence ID" value="GFH31244.1"/>
    <property type="molecule type" value="Genomic_DNA"/>
</dbReference>
<evidence type="ECO:0000313" key="1">
    <source>
        <dbReference type="EMBL" id="GFH31244.1"/>
    </source>
</evidence>
<feature type="non-terminal residue" evidence="1">
    <location>
        <position position="1"/>
    </location>
</feature>
<keyword evidence="2" id="KW-1185">Reference proteome</keyword>
<name>A0A6A0AGR0_HAELA</name>
<evidence type="ECO:0000313" key="2">
    <source>
        <dbReference type="Proteomes" id="UP000485058"/>
    </source>
</evidence>
<dbReference type="AlphaFoldDB" id="A0A6A0AGR0"/>
<proteinExistence type="predicted"/>
<dbReference type="Proteomes" id="UP000485058">
    <property type="component" value="Unassembled WGS sequence"/>
</dbReference>
<protein>
    <submittedName>
        <fullName evidence="1">Uncharacterized protein</fullName>
    </submittedName>
</protein>
<sequence length="81" mass="8950">MHTCCSGVAGCCKVYGRNDSQNLCEVFEQGVRARVVIRLRNNRCNVAAQQEIKGKKCNVAAQQYVTLLRSKGCNVAAQQEM</sequence>
<reference evidence="1 2" key="1">
    <citation type="submission" date="2020-02" db="EMBL/GenBank/DDBJ databases">
        <title>Draft genome sequence of Haematococcus lacustris strain NIES-144.</title>
        <authorList>
            <person name="Morimoto D."/>
            <person name="Nakagawa S."/>
            <person name="Yoshida T."/>
            <person name="Sawayama S."/>
        </authorList>
    </citation>
    <scope>NUCLEOTIDE SEQUENCE [LARGE SCALE GENOMIC DNA]</scope>
    <source>
        <strain evidence="1 2">NIES-144</strain>
    </source>
</reference>
<comment type="caution">
    <text evidence="1">The sequence shown here is derived from an EMBL/GenBank/DDBJ whole genome shotgun (WGS) entry which is preliminary data.</text>
</comment>
<feature type="non-terminal residue" evidence="1">
    <location>
        <position position="81"/>
    </location>
</feature>